<evidence type="ECO:0000313" key="7">
    <source>
        <dbReference type="EMBL" id="VAH71318.1"/>
    </source>
</evidence>
<accession>A0A9R1Q715</accession>
<dbReference type="GO" id="GO:0008270">
    <property type="term" value="F:zinc ion binding"/>
    <property type="evidence" value="ECO:0007669"/>
    <property type="project" value="UniProtKB-KW"/>
</dbReference>
<dbReference type="EMBL" id="LT934116">
    <property type="protein sequence ID" value="VAH71318.1"/>
    <property type="molecule type" value="Genomic_DNA"/>
</dbReference>
<dbReference type="GO" id="GO:0061630">
    <property type="term" value="F:ubiquitin protein ligase activity"/>
    <property type="evidence" value="ECO:0007669"/>
    <property type="project" value="TreeGrafter"/>
</dbReference>
<proteinExistence type="predicted"/>
<dbReference type="Gene3D" id="3.30.40.10">
    <property type="entry name" value="Zinc/RING finger domain, C3HC4 (zinc finger)"/>
    <property type="match status" value="1"/>
</dbReference>
<keyword evidence="8" id="KW-1185">Reference proteome</keyword>
<dbReference type="GO" id="GO:0005737">
    <property type="term" value="C:cytoplasm"/>
    <property type="evidence" value="ECO:0007669"/>
    <property type="project" value="TreeGrafter"/>
</dbReference>
<evidence type="ECO:0000256" key="1">
    <source>
        <dbReference type="ARBA" id="ARBA00022723"/>
    </source>
</evidence>
<evidence type="ECO:0000259" key="6">
    <source>
        <dbReference type="PROSITE" id="PS51081"/>
    </source>
</evidence>
<organism evidence="7 8">
    <name type="scientific">Triticum turgidum subsp. durum</name>
    <name type="common">Durum wheat</name>
    <name type="synonym">Triticum durum</name>
    <dbReference type="NCBI Taxonomy" id="4567"/>
    <lineage>
        <taxon>Eukaryota</taxon>
        <taxon>Viridiplantae</taxon>
        <taxon>Streptophyta</taxon>
        <taxon>Embryophyta</taxon>
        <taxon>Tracheophyta</taxon>
        <taxon>Spermatophyta</taxon>
        <taxon>Magnoliopsida</taxon>
        <taxon>Liliopsida</taxon>
        <taxon>Poales</taxon>
        <taxon>Poaceae</taxon>
        <taxon>BOP clade</taxon>
        <taxon>Pooideae</taxon>
        <taxon>Triticodae</taxon>
        <taxon>Triticeae</taxon>
        <taxon>Triticinae</taxon>
        <taxon>Triticum</taxon>
    </lineage>
</organism>
<dbReference type="InterPro" id="IPR052088">
    <property type="entry name" value="E3_ubiquitin-ligase_SINA"/>
</dbReference>
<dbReference type="PANTHER" id="PTHR10315:SF124">
    <property type="entry name" value="RING-TYPE E3 UBIQUITIN TRANSFERASE"/>
    <property type="match status" value="1"/>
</dbReference>
<feature type="domain" description="SIAH-type" evidence="6">
    <location>
        <begin position="128"/>
        <end position="186"/>
    </location>
</feature>
<gene>
    <name evidence="7" type="ORF">TRITD_3Bv1G008360</name>
</gene>
<evidence type="ECO:0000256" key="4">
    <source>
        <dbReference type="PROSITE-ProRule" id="PRU00455"/>
    </source>
</evidence>
<dbReference type="AlphaFoldDB" id="A0A9R1Q715"/>
<evidence type="ECO:0000256" key="2">
    <source>
        <dbReference type="ARBA" id="ARBA00022771"/>
    </source>
</evidence>
<evidence type="ECO:0000256" key="3">
    <source>
        <dbReference type="ARBA" id="ARBA00022833"/>
    </source>
</evidence>
<keyword evidence="1" id="KW-0479">Metal-binding</keyword>
<dbReference type="Pfam" id="PF21361">
    <property type="entry name" value="Sina_ZnF"/>
    <property type="match status" value="1"/>
</dbReference>
<dbReference type="SUPFAM" id="SSF49599">
    <property type="entry name" value="TRAF domain-like"/>
    <property type="match status" value="1"/>
</dbReference>
<evidence type="ECO:0000256" key="5">
    <source>
        <dbReference type="SAM" id="MobiDB-lite"/>
    </source>
</evidence>
<feature type="region of interest" description="Disordered" evidence="5">
    <location>
        <begin position="1"/>
        <end position="20"/>
    </location>
</feature>
<dbReference type="Gramene" id="TRITD3Bv1G008360.2">
    <property type="protein sequence ID" value="TRITD3Bv1G008360.2"/>
    <property type="gene ID" value="TRITD3Bv1G008360"/>
</dbReference>
<dbReference type="PANTHER" id="PTHR10315">
    <property type="entry name" value="E3 UBIQUITIN PROTEIN LIGASE SIAH"/>
    <property type="match status" value="1"/>
</dbReference>
<keyword evidence="3" id="KW-0862">Zinc</keyword>
<protein>
    <recommendedName>
        <fullName evidence="6">SIAH-type domain-containing protein</fullName>
    </recommendedName>
</protein>
<name>A0A9R1Q715_TRITD</name>
<reference evidence="7 8" key="1">
    <citation type="submission" date="2017-09" db="EMBL/GenBank/DDBJ databases">
        <authorList>
            <consortium name="International Durum Wheat Genome Sequencing Consortium (IDWGSC)"/>
            <person name="Milanesi L."/>
        </authorList>
    </citation>
    <scope>NUCLEOTIDE SEQUENCE [LARGE SCALE GENOMIC DNA]</scope>
    <source>
        <strain evidence="8">cv. Svevo</strain>
    </source>
</reference>
<dbReference type="Proteomes" id="UP000324705">
    <property type="component" value="Chromosome 3B"/>
</dbReference>
<dbReference type="OMA" id="EICISEV"/>
<evidence type="ECO:0000313" key="8">
    <source>
        <dbReference type="Proteomes" id="UP000324705"/>
    </source>
</evidence>
<keyword evidence="2 4" id="KW-0863">Zinc-finger</keyword>
<dbReference type="InterPro" id="IPR013083">
    <property type="entry name" value="Znf_RING/FYVE/PHD"/>
</dbReference>
<sequence>MSTHGIESMEAKRRRGEKSATSEGAVPLEVLDCAFCFDPLRPPVFQNVELSPLGIGDILFLPSKGDNMRHLSSQTVLQVILSNFSKCRVGHVICSSCHHKLRKKDNCHVCAITGGYNRCIAFDHILESTKVSCSNSIYGCTVKTHYYHQEEHKKSCPHAPCFCPEPGCGFAGSTTQLQRHLTADHMLPATAFAYGYSFTLHMQEGMRVLHRKEEGGPLFLAKFTLVPPFGNAVSILCIDPHAVTENHRFECDVDFYSRTMGWHQHSNFQIISTNLSNGFPGEEASYTFVVPDISSDPHTTTTRLLIRPPKISCP</sequence>
<dbReference type="PROSITE" id="PS51081">
    <property type="entry name" value="ZF_SIAH"/>
    <property type="match status" value="1"/>
</dbReference>
<dbReference type="InterPro" id="IPR013010">
    <property type="entry name" value="Znf_SIAH"/>
</dbReference>